<dbReference type="InterPro" id="IPR029058">
    <property type="entry name" value="AB_hydrolase_fold"/>
</dbReference>
<dbReference type="EMBL" id="JACDQQ010001508">
    <property type="protein sequence ID" value="MBA0086423.1"/>
    <property type="molecule type" value="Genomic_DNA"/>
</dbReference>
<evidence type="ECO:0000259" key="6">
    <source>
        <dbReference type="Pfam" id="PF00135"/>
    </source>
</evidence>
<dbReference type="PANTHER" id="PTHR43918">
    <property type="entry name" value="ACETYLCHOLINESTERASE"/>
    <property type="match status" value="1"/>
</dbReference>
<feature type="active site" description="Charge relay system" evidence="4">
    <location>
        <position position="332"/>
    </location>
</feature>
<dbReference type="Gene3D" id="3.40.50.1820">
    <property type="entry name" value="alpha/beta hydrolase"/>
    <property type="match status" value="1"/>
</dbReference>
<dbReference type="PANTHER" id="PTHR43918:SF4">
    <property type="entry name" value="CARBOXYLIC ESTER HYDROLASE"/>
    <property type="match status" value="1"/>
</dbReference>
<dbReference type="PROSITE" id="PS00941">
    <property type="entry name" value="CARBOXYLESTERASE_B_2"/>
    <property type="match status" value="1"/>
</dbReference>
<gene>
    <name evidence="7" type="ORF">HRJ53_15695</name>
</gene>
<dbReference type="GO" id="GO:0004104">
    <property type="term" value="F:cholinesterase activity"/>
    <property type="evidence" value="ECO:0007669"/>
    <property type="project" value="InterPro"/>
</dbReference>
<dbReference type="InterPro" id="IPR002018">
    <property type="entry name" value="CarbesteraseB"/>
</dbReference>
<feature type="active site" description="Charge relay system" evidence="4">
    <location>
        <position position="437"/>
    </location>
</feature>
<keyword evidence="3" id="KW-1015">Disulfide bond</keyword>
<sequence length="527" mass="56925">MAALAGLLVTQFAGATFSDDHVKTSSGIVEGVKAASPGVRVFRGIPFAAPPIGELRWKAPQPVRPWKGVLKASEFGPRCMQLPVFSDMIFRDRPDKPMSEDCLYLNVWTPARSAEDRLAVMVWFYGGGFQAGSSSEPRYDGENFAKKGIIVVSVNYRLGVFGFLSHPELTKESGVHASGNYGLMDQIAGLRWVKQNIAAFGGDQGKVTIAGESAGSLSVSALMASPLAKESFRLAIGESGAFFGRPPAGSAMPTLGETEKAGAKFAESVGARDLAALRAIGAEDLLSAVQRERSLQFWPSVDGNVLPKDVAAIFAEGKQAHLPLLAGWNAEEASWAVVFAKEKPTAHSFPQQLRARFDDRAAEILKLYPASNDDEARKSSIDLASDLFIVYTTWAWLEMQNKTGQAPVYSYVFDRTPPVAPDTKVNGISPKELGARHACEIEYVFGTLKSQPNPWESADFNISNAMASYWANFAKAGDPNGPGLPKWPAYDGGPHAMTMHFAVEIQAVPQAHRDRYEFWSGAAASAN</sequence>
<proteinExistence type="inferred from homology"/>
<keyword evidence="8" id="KW-1185">Reference proteome</keyword>
<protein>
    <recommendedName>
        <fullName evidence="5">Carboxylic ester hydrolase</fullName>
        <ecNumber evidence="5">3.1.1.-</ecNumber>
    </recommendedName>
</protein>
<dbReference type="PROSITE" id="PS00122">
    <property type="entry name" value="CARBOXYLESTERASE_B_1"/>
    <property type="match status" value="1"/>
</dbReference>
<comment type="similarity">
    <text evidence="1 5">Belongs to the type-B carboxylesterase/lipase family.</text>
</comment>
<evidence type="ECO:0000313" key="8">
    <source>
        <dbReference type="Proteomes" id="UP000567293"/>
    </source>
</evidence>
<evidence type="ECO:0000256" key="5">
    <source>
        <dbReference type="RuleBase" id="RU361235"/>
    </source>
</evidence>
<feature type="domain" description="Carboxylesterase type B" evidence="6">
    <location>
        <begin position="19"/>
        <end position="519"/>
    </location>
</feature>
<dbReference type="InterPro" id="IPR019826">
    <property type="entry name" value="Carboxylesterase_B_AS"/>
</dbReference>
<keyword evidence="2 5" id="KW-0378">Hydrolase</keyword>
<dbReference type="Proteomes" id="UP000567293">
    <property type="component" value="Unassembled WGS sequence"/>
</dbReference>
<organism evidence="7 8">
    <name type="scientific">Candidatus Acidiferrum panamense</name>
    <dbReference type="NCBI Taxonomy" id="2741543"/>
    <lineage>
        <taxon>Bacteria</taxon>
        <taxon>Pseudomonadati</taxon>
        <taxon>Acidobacteriota</taxon>
        <taxon>Terriglobia</taxon>
        <taxon>Candidatus Acidiferrales</taxon>
        <taxon>Candidatus Acidiferrum</taxon>
    </lineage>
</organism>
<evidence type="ECO:0000256" key="3">
    <source>
        <dbReference type="ARBA" id="ARBA00023157"/>
    </source>
</evidence>
<dbReference type="PRINTS" id="PR00878">
    <property type="entry name" value="CHOLNESTRASE"/>
</dbReference>
<evidence type="ECO:0000313" key="7">
    <source>
        <dbReference type="EMBL" id="MBA0086423.1"/>
    </source>
</evidence>
<dbReference type="InterPro" id="IPR000997">
    <property type="entry name" value="Cholinesterase"/>
</dbReference>
<evidence type="ECO:0000256" key="4">
    <source>
        <dbReference type="PIRSR" id="PIRSR600997-1"/>
    </source>
</evidence>
<dbReference type="Pfam" id="PF00135">
    <property type="entry name" value="COesterase"/>
    <property type="match status" value="1"/>
</dbReference>
<dbReference type="InterPro" id="IPR050654">
    <property type="entry name" value="AChE-related_enzymes"/>
</dbReference>
<dbReference type="AlphaFoldDB" id="A0A7V8NS13"/>
<dbReference type="InterPro" id="IPR019819">
    <property type="entry name" value="Carboxylesterase_B_CS"/>
</dbReference>
<dbReference type="SUPFAM" id="SSF53474">
    <property type="entry name" value="alpha/beta-Hydrolases"/>
    <property type="match status" value="1"/>
</dbReference>
<comment type="caution">
    <text evidence="7">The sequence shown here is derived from an EMBL/GenBank/DDBJ whole genome shotgun (WGS) entry which is preliminary data.</text>
</comment>
<accession>A0A7V8NS13</accession>
<reference evidence="7" key="1">
    <citation type="submission" date="2020-06" db="EMBL/GenBank/DDBJ databases">
        <title>Legume-microbial interactions unlock mineral nutrients during tropical forest succession.</title>
        <authorList>
            <person name="Epihov D.Z."/>
        </authorList>
    </citation>
    <scope>NUCLEOTIDE SEQUENCE [LARGE SCALE GENOMIC DNA]</scope>
    <source>
        <strain evidence="7">Pan2503</strain>
    </source>
</reference>
<evidence type="ECO:0000256" key="1">
    <source>
        <dbReference type="ARBA" id="ARBA00005964"/>
    </source>
</evidence>
<feature type="active site" description="Acyl-ester intermediate" evidence="4">
    <location>
        <position position="213"/>
    </location>
</feature>
<evidence type="ECO:0000256" key="2">
    <source>
        <dbReference type="ARBA" id="ARBA00022801"/>
    </source>
</evidence>
<name>A0A7V8NS13_9BACT</name>
<dbReference type="EC" id="3.1.1.-" evidence="5"/>